<evidence type="ECO:0000256" key="3">
    <source>
        <dbReference type="ARBA" id="ARBA00022490"/>
    </source>
</evidence>
<evidence type="ECO:0000256" key="2">
    <source>
        <dbReference type="ARBA" id="ARBA00004496"/>
    </source>
</evidence>
<evidence type="ECO:0000256" key="5">
    <source>
        <dbReference type="SAM" id="MobiDB-lite"/>
    </source>
</evidence>
<proteinExistence type="predicted"/>
<dbReference type="InterPro" id="IPR044159">
    <property type="entry name" value="IQM"/>
</dbReference>
<evidence type="ECO:0000256" key="4">
    <source>
        <dbReference type="ARBA" id="ARBA00023242"/>
    </source>
</evidence>
<name>A0A1D1YX44_9ARAE</name>
<dbReference type="PANTHER" id="PTHR31250:SF14">
    <property type="entry name" value="IQ DOMAIN-CONTAINING PROTEIN IQM2"/>
    <property type="match status" value="1"/>
</dbReference>
<evidence type="ECO:0000256" key="1">
    <source>
        <dbReference type="ARBA" id="ARBA00004123"/>
    </source>
</evidence>
<evidence type="ECO:0000313" key="6">
    <source>
        <dbReference type="EMBL" id="JAT59205.1"/>
    </source>
</evidence>
<keyword evidence="3" id="KW-0963">Cytoplasm</keyword>
<dbReference type="GO" id="GO:0005634">
    <property type="term" value="C:nucleus"/>
    <property type="evidence" value="ECO:0007669"/>
    <property type="project" value="UniProtKB-SubCell"/>
</dbReference>
<feature type="compositionally biased region" description="Polar residues" evidence="5">
    <location>
        <begin position="634"/>
        <end position="660"/>
    </location>
</feature>
<dbReference type="PANTHER" id="PTHR31250">
    <property type="entry name" value="IQ DOMAIN-CONTAINING PROTEIN IQM3"/>
    <property type="match status" value="1"/>
</dbReference>
<feature type="region of interest" description="Disordered" evidence="5">
    <location>
        <begin position="388"/>
        <end position="408"/>
    </location>
</feature>
<comment type="subcellular location">
    <subcellularLocation>
        <location evidence="2">Cytoplasm</location>
    </subcellularLocation>
    <subcellularLocation>
        <location evidence="1">Nucleus</location>
    </subcellularLocation>
</comment>
<feature type="compositionally biased region" description="Low complexity" evidence="5">
    <location>
        <begin position="521"/>
        <end position="533"/>
    </location>
</feature>
<organism evidence="6">
    <name type="scientific">Anthurium amnicola</name>
    <dbReference type="NCBI Taxonomy" id="1678845"/>
    <lineage>
        <taxon>Eukaryota</taxon>
        <taxon>Viridiplantae</taxon>
        <taxon>Streptophyta</taxon>
        <taxon>Embryophyta</taxon>
        <taxon>Tracheophyta</taxon>
        <taxon>Spermatophyta</taxon>
        <taxon>Magnoliopsida</taxon>
        <taxon>Liliopsida</taxon>
        <taxon>Araceae</taxon>
        <taxon>Pothoideae</taxon>
        <taxon>Potheae</taxon>
        <taxon>Anthurium</taxon>
    </lineage>
</organism>
<dbReference type="AlphaFoldDB" id="A0A1D1YX44"/>
<feature type="region of interest" description="Disordered" evidence="5">
    <location>
        <begin position="502"/>
        <end position="540"/>
    </location>
</feature>
<accession>A0A1D1YX44</accession>
<sequence length="660" mass="74188">MGMTFSCPGADCTLDKTIDALFMRSISFQGDEVQEATRSASFNGRDSAPSILKAFGSGKMIIEGSLSFKGRDLDPFQMETKFSIKTVDAEGGNYTEIPDSHRPVTENMKECIPRSPVPEACSPVHEAAVKLQKVYKSFRTRRQLADCAVLVEQRWWKLLDFALLRRSSISFFDIEKPESVVSRWSRARTKAAKVGKGLSKDEKAQKLALQHWLEAIDPRHRYGHNLHFYYVHWLHCESRQPFFYWLDVGEGKEVSLEQRCPRWKLQQQCIKYLGPKERELYEVIVENGKLLYKQSRQLVDTSEGPQDSKWIFVLSTSKALYVGQKKKGTFQHSSFLAGAATSAAGRLVVENGVLKAVWPHSGHYRPTEENFQELVSFLNENNVDLTDVKKSSTEDDVESRHDGNLRSNSSQLDLTRVETEAKNNCAMLGLEHHASVGKMSNAAELKRTDPCETFEGKSDYMPLAGSGIMVDEKAKNQSAFDHVYAQCVKNFFKEFVGDSEEEADDKGSWMEGARTNGFEPSGEPSSSTSSADSQLDGQETAELATPEQHYIYHKRNLFEEDQDVNGEPAVPQETILQRISFKKATSSYQLGKQLSFKWTTGAGPRIGVVRDYPSELQFHALEQVNLSPRCARTAKSNASPHTTRSISRSFTVSPQENSCG</sequence>
<feature type="compositionally biased region" description="Basic and acidic residues" evidence="5">
    <location>
        <begin position="388"/>
        <end position="404"/>
    </location>
</feature>
<gene>
    <name evidence="6" type="primary">CG3160</name>
    <name evidence="6" type="ORF">g.53193</name>
</gene>
<protein>
    <submittedName>
        <fullName evidence="6">GPI inositol-deacylase</fullName>
    </submittedName>
</protein>
<dbReference type="EMBL" id="GDJX01008731">
    <property type="protein sequence ID" value="JAT59205.1"/>
    <property type="molecule type" value="Transcribed_RNA"/>
</dbReference>
<feature type="region of interest" description="Disordered" evidence="5">
    <location>
        <begin position="632"/>
        <end position="660"/>
    </location>
</feature>
<reference evidence="6" key="1">
    <citation type="submission" date="2015-07" db="EMBL/GenBank/DDBJ databases">
        <title>Transcriptome Assembly of Anthurium amnicola.</title>
        <authorList>
            <person name="Suzuki J."/>
        </authorList>
    </citation>
    <scope>NUCLEOTIDE SEQUENCE</scope>
</reference>
<keyword evidence="4" id="KW-0539">Nucleus</keyword>
<dbReference type="GO" id="GO:0005737">
    <property type="term" value="C:cytoplasm"/>
    <property type="evidence" value="ECO:0007669"/>
    <property type="project" value="UniProtKB-SubCell"/>
</dbReference>